<keyword evidence="6 10" id="KW-0697">Rotamase</keyword>
<dbReference type="InterPro" id="IPR046357">
    <property type="entry name" value="PPIase_dom_sf"/>
</dbReference>
<dbReference type="EC" id="5.2.1.8" evidence="3"/>
<dbReference type="EMBL" id="CP030918">
    <property type="protein sequence ID" value="AXC50989.1"/>
    <property type="molecule type" value="Genomic_DNA"/>
</dbReference>
<keyword evidence="14" id="KW-1185">Reference proteome</keyword>
<evidence type="ECO:0000256" key="1">
    <source>
        <dbReference type="ARBA" id="ARBA00000971"/>
    </source>
</evidence>
<feature type="domain" description="PpiC" evidence="12">
    <location>
        <begin position="129"/>
        <end position="218"/>
    </location>
</feature>
<evidence type="ECO:0000256" key="3">
    <source>
        <dbReference type="ARBA" id="ARBA00013194"/>
    </source>
</evidence>
<protein>
    <recommendedName>
        <fullName evidence="4">Parvulin-like PPIase</fullName>
        <ecNumber evidence="3">5.2.1.8</ecNumber>
    </recommendedName>
    <alternativeName>
        <fullName evidence="8">Peptidyl-prolyl cis-trans isomerase plp</fullName>
    </alternativeName>
    <alternativeName>
        <fullName evidence="9">Rotamase plp</fullName>
    </alternativeName>
</protein>
<dbReference type="OrthoDB" id="14196at2"/>
<dbReference type="Proteomes" id="UP000252023">
    <property type="component" value="Chromosome"/>
</dbReference>
<proteinExistence type="inferred from homology"/>
<evidence type="ECO:0000256" key="6">
    <source>
        <dbReference type="ARBA" id="ARBA00023110"/>
    </source>
</evidence>
<dbReference type="AlphaFoldDB" id="A0A344PNN4"/>
<name>A0A344PNN4_9RHOB</name>
<dbReference type="KEGG" id="pars:DRW48_01480"/>
<dbReference type="InterPro" id="IPR000297">
    <property type="entry name" value="PPIase_PpiC"/>
</dbReference>
<evidence type="ECO:0000256" key="9">
    <source>
        <dbReference type="ARBA" id="ARBA00031484"/>
    </source>
</evidence>
<evidence type="ECO:0000256" key="2">
    <source>
        <dbReference type="ARBA" id="ARBA00007656"/>
    </source>
</evidence>
<accession>A0A344PNN4</accession>
<dbReference type="SUPFAM" id="SSF54534">
    <property type="entry name" value="FKBP-like"/>
    <property type="match status" value="1"/>
</dbReference>
<comment type="similarity">
    <text evidence="2">Belongs to the PpiC/parvulin rotamase family.</text>
</comment>
<evidence type="ECO:0000256" key="10">
    <source>
        <dbReference type="PROSITE-ProRule" id="PRU00278"/>
    </source>
</evidence>
<evidence type="ECO:0000256" key="8">
    <source>
        <dbReference type="ARBA" id="ARBA00030642"/>
    </source>
</evidence>
<sequence length="271" mass="28606">MLCTLAALGLAAPATYAAPAAGDDTTVATVNGEVITLGEMRALAANIGPQAAELPATALWDMVLDQITRQVAVAQQSEGKLSPQDKAGLALQRRAYLASVALEKIAAPEPTEAELRAAYDKIYGKAGEVTEYNASHILVETEEAAKAVEADLAAGKEFGAVAEARSTGPSGPNKGDLGWFTLDMMVKPFADAVAKLKKGDVSAPVQTQFGWHVIKLNDERIKTAPKFEEVTAELAQAVRRERVDADIARVLGEAKVDKVEGLSPDLLKEAQ</sequence>
<dbReference type="PROSITE" id="PS50198">
    <property type="entry name" value="PPIC_PPIASE_2"/>
    <property type="match status" value="1"/>
</dbReference>
<dbReference type="SUPFAM" id="SSF109998">
    <property type="entry name" value="Triger factor/SurA peptide-binding domain-like"/>
    <property type="match status" value="1"/>
</dbReference>
<evidence type="ECO:0000256" key="5">
    <source>
        <dbReference type="ARBA" id="ARBA00022729"/>
    </source>
</evidence>
<gene>
    <name evidence="13" type="ORF">DRW48_01480</name>
</gene>
<evidence type="ECO:0000256" key="11">
    <source>
        <dbReference type="SAM" id="SignalP"/>
    </source>
</evidence>
<dbReference type="InterPro" id="IPR050245">
    <property type="entry name" value="PrsA_foldase"/>
</dbReference>
<feature type="chain" id="PRO_5016996578" description="Parvulin-like PPIase" evidence="11">
    <location>
        <begin position="18"/>
        <end position="271"/>
    </location>
</feature>
<comment type="catalytic activity">
    <reaction evidence="1">
        <text>[protein]-peptidylproline (omega=180) = [protein]-peptidylproline (omega=0)</text>
        <dbReference type="Rhea" id="RHEA:16237"/>
        <dbReference type="Rhea" id="RHEA-COMP:10747"/>
        <dbReference type="Rhea" id="RHEA-COMP:10748"/>
        <dbReference type="ChEBI" id="CHEBI:83833"/>
        <dbReference type="ChEBI" id="CHEBI:83834"/>
        <dbReference type="EC" id="5.2.1.8"/>
    </reaction>
</comment>
<organism evidence="13 14">
    <name type="scientific">Paracoccus suum</name>
    <dbReference type="NCBI Taxonomy" id="2259340"/>
    <lineage>
        <taxon>Bacteria</taxon>
        <taxon>Pseudomonadati</taxon>
        <taxon>Pseudomonadota</taxon>
        <taxon>Alphaproteobacteria</taxon>
        <taxon>Rhodobacterales</taxon>
        <taxon>Paracoccaceae</taxon>
        <taxon>Paracoccus</taxon>
    </lineage>
</organism>
<keyword evidence="5 11" id="KW-0732">Signal</keyword>
<evidence type="ECO:0000313" key="13">
    <source>
        <dbReference type="EMBL" id="AXC50989.1"/>
    </source>
</evidence>
<dbReference type="PANTHER" id="PTHR47245">
    <property type="entry name" value="PEPTIDYLPROLYL ISOMERASE"/>
    <property type="match status" value="1"/>
</dbReference>
<reference evidence="14" key="1">
    <citation type="submission" date="2018-07" db="EMBL/GenBank/DDBJ databases">
        <title>Genome sequencing of Paracoccus sp. SC2-6.</title>
        <authorList>
            <person name="Heo J."/>
            <person name="Kim S.-J."/>
            <person name="Kwon S.-W."/>
        </authorList>
    </citation>
    <scope>NUCLEOTIDE SEQUENCE [LARGE SCALE GENOMIC DNA]</scope>
    <source>
        <strain evidence="14">SC2-6</strain>
    </source>
</reference>
<dbReference type="Pfam" id="PF00639">
    <property type="entry name" value="Rotamase"/>
    <property type="match status" value="1"/>
</dbReference>
<feature type="signal peptide" evidence="11">
    <location>
        <begin position="1"/>
        <end position="17"/>
    </location>
</feature>
<keyword evidence="7 10" id="KW-0413">Isomerase</keyword>
<dbReference type="PANTHER" id="PTHR47245:SF1">
    <property type="entry name" value="FOLDASE PROTEIN PRSA"/>
    <property type="match status" value="1"/>
</dbReference>
<evidence type="ECO:0000313" key="14">
    <source>
        <dbReference type="Proteomes" id="UP000252023"/>
    </source>
</evidence>
<evidence type="ECO:0000256" key="4">
    <source>
        <dbReference type="ARBA" id="ARBA00018370"/>
    </source>
</evidence>
<evidence type="ECO:0000256" key="7">
    <source>
        <dbReference type="ARBA" id="ARBA00023235"/>
    </source>
</evidence>
<dbReference type="Gene3D" id="3.10.50.40">
    <property type="match status" value="1"/>
</dbReference>
<dbReference type="InterPro" id="IPR027304">
    <property type="entry name" value="Trigger_fact/SurA_dom_sf"/>
</dbReference>
<dbReference type="GO" id="GO:0003755">
    <property type="term" value="F:peptidyl-prolyl cis-trans isomerase activity"/>
    <property type="evidence" value="ECO:0007669"/>
    <property type="project" value="UniProtKB-KW"/>
</dbReference>
<evidence type="ECO:0000259" key="12">
    <source>
        <dbReference type="PROSITE" id="PS50198"/>
    </source>
</evidence>